<name>A0A1V8M446_9GAMM</name>
<sequence length="478" mass="52294">MNIVTPFFQQCALTPEATAFVEEDQSITYAEFKSRIGKIAAFLQAKQVQKQCIAIALDRGINAACAIYGVLSASAIYLPLDIKNPATRLSFIIQDAQPGYVIGQGEAPAWLGKAEIWLDIDTLLCTTVSKITPTVVKSDALAAILYTSGSTGHPKGVALSHQALDNFSTWARQTFAINSQDRIASLAPFHFDLSVFDLFTSLASGSSVYFIPSRLSLSPSRLTAWLAEKQITSWYTVPSLLSFMALKGALDTTPVPSLKRILFAGEVFPTQHLIKLANLLPETELYNLYGPTETNVCCYWQVDRQRLNIEHTIPIGLAACNAKLMIDANTGELQVNSLNNFSGYWQHGNLQVLSPSTYATGDKVSLNQYGEYDYHGRLDCMLKCSGYRVEPAEIEQCINQLELIESCAVIGIKDSASGQRPAAVVVLIAGASLAEAIKPLRQLLAPYMQPCKFIVVDSLPVLSNGKTDYQAIQDLFDQ</sequence>
<reference evidence="3 4" key="1">
    <citation type="submission" date="2015-12" db="EMBL/GenBank/DDBJ databases">
        <authorList>
            <person name="Shamseldin A."/>
            <person name="Moawad H."/>
            <person name="Abd El-Rahim W.M."/>
            <person name="Sadowsky M.J."/>
        </authorList>
    </citation>
    <scope>NUCLEOTIDE SEQUENCE [LARGE SCALE GENOMIC DNA]</scope>
    <source>
        <strain evidence="3 4">WF1</strain>
    </source>
</reference>
<feature type="domain" description="AMP-binding enzyme C-terminal" evidence="2">
    <location>
        <begin position="393"/>
        <end position="466"/>
    </location>
</feature>
<dbReference type="OrthoDB" id="9803968at2"/>
<dbReference type="Proteomes" id="UP000191980">
    <property type="component" value="Unassembled WGS sequence"/>
</dbReference>
<dbReference type="GO" id="GO:0044550">
    <property type="term" value="P:secondary metabolite biosynthetic process"/>
    <property type="evidence" value="ECO:0007669"/>
    <property type="project" value="TreeGrafter"/>
</dbReference>
<dbReference type="Pfam" id="PF13193">
    <property type="entry name" value="AMP-binding_C"/>
    <property type="match status" value="1"/>
</dbReference>
<evidence type="ECO:0000313" key="4">
    <source>
        <dbReference type="Proteomes" id="UP000191980"/>
    </source>
</evidence>
<proteinExistence type="predicted"/>
<dbReference type="InterPro" id="IPR000873">
    <property type="entry name" value="AMP-dep_synth/lig_dom"/>
</dbReference>
<comment type="caution">
    <text evidence="3">The sequence shown here is derived from an EMBL/GenBank/DDBJ whole genome shotgun (WGS) entry which is preliminary data.</text>
</comment>
<evidence type="ECO:0000259" key="1">
    <source>
        <dbReference type="Pfam" id="PF00501"/>
    </source>
</evidence>
<dbReference type="CDD" id="cd05930">
    <property type="entry name" value="A_NRPS"/>
    <property type="match status" value="1"/>
</dbReference>
<dbReference type="AlphaFoldDB" id="A0A1V8M446"/>
<dbReference type="SUPFAM" id="SSF56801">
    <property type="entry name" value="Acetyl-CoA synthetase-like"/>
    <property type="match status" value="1"/>
</dbReference>
<gene>
    <name evidence="3" type="ORF">AU255_14185</name>
</gene>
<evidence type="ECO:0000313" key="3">
    <source>
        <dbReference type="EMBL" id="OQK16331.1"/>
    </source>
</evidence>
<dbReference type="Gene3D" id="3.30.300.30">
    <property type="match status" value="1"/>
</dbReference>
<dbReference type="GO" id="GO:0031177">
    <property type="term" value="F:phosphopantetheine binding"/>
    <property type="evidence" value="ECO:0007669"/>
    <property type="project" value="TreeGrafter"/>
</dbReference>
<protein>
    <submittedName>
        <fullName evidence="3">Phenylalanine racemase</fullName>
    </submittedName>
</protein>
<dbReference type="InterPro" id="IPR042099">
    <property type="entry name" value="ANL_N_sf"/>
</dbReference>
<accession>A0A1V8M446</accession>
<dbReference type="GO" id="GO:0005737">
    <property type="term" value="C:cytoplasm"/>
    <property type="evidence" value="ECO:0007669"/>
    <property type="project" value="TreeGrafter"/>
</dbReference>
<keyword evidence="4" id="KW-1185">Reference proteome</keyword>
<dbReference type="InterPro" id="IPR045851">
    <property type="entry name" value="AMP-bd_C_sf"/>
</dbReference>
<dbReference type="EMBL" id="LPUF01000002">
    <property type="protein sequence ID" value="OQK16331.1"/>
    <property type="molecule type" value="Genomic_DNA"/>
</dbReference>
<organism evidence="3 4">
    <name type="scientific">Methyloprofundus sedimenti</name>
    <dbReference type="NCBI Taxonomy" id="1420851"/>
    <lineage>
        <taxon>Bacteria</taxon>
        <taxon>Pseudomonadati</taxon>
        <taxon>Pseudomonadota</taxon>
        <taxon>Gammaproteobacteria</taxon>
        <taxon>Methylococcales</taxon>
        <taxon>Methylococcaceae</taxon>
        <taxon>Methyloprofundus</taxon>
    </lineage>
</organism>
<dbReference type="STRING" id="1420851.AU255_14185"/>
<feature type="domain" description="AMP-dependent synthetase/ligase" evidence="1">
    <location>
        <begin position="7"/>
        <end position="345"/>
    </location>
</feature>
<dbReference type="PROSITE" id="PS00455">
    <property type="entry name" value="AMP_BINDING"/>
    <property type="match status" value="1"/>
</dbReference>
<dbReference type="InterPro" id="IPR020845">
    <property type="entry name" value="AMP-binding_CS"/>
</dbReference>
<dbReference type="PANTHER" id="PTHR45527">
    <property type="entry name" value="NONRIBOSOMAL PEPTIDE SYNTHETASE"/>
    <property type="match status" value="1"/>
</dbReference>
<dbReference type="InterPro" id="IPR025110">
    <property type="entry name" value="AMP-bd_C"/>
</dbReference>
<dbReference type="GO" id="GO:0043041">
    <property type="term" value="P:amino acid activation for nonribosomal peptide biosynthetic process"/>
    <property type="evidence" value="ECO:0007669"/>
    <property type="project" value="TreeGrafter"/>
</dbReference>
<dbReference type="Pfam" id="PF00501">
    <property type="entry name" value="AMP-binding"/>
    <property type="match status" value="1"/>
</dbReference>
<dbReference type="PANTHER" id="PTHR45527:SF1">
    <property type="entry name" value="FATTY ACID SYNTHASE"/>
    <property type="match status" value="1"/>
</dbReference>
<dbReference type="Gene3D" id="3.40.50.12780">
    <property type="entry name" value="N-terminal domain of ligase-like"/>
    <property type="match status" value="1"/>
</dbReference>
<evidence type="ECO:0000259" key="2">
    <source>
        <dbReference type="Pfam" id="PF13193"/>
    </source>
</evidence>